<feature type="domain" description="RDRP core" evidence="10">
    <location>
        <begin position="453"/>
        <end position="1033"/>
    </location>
</feature>
<dbReference type="VEuPathDB" id="FungiDB:AB675_11680"/>
<comment type="caution">
    <text evidence="12">The sequence shown here is derived from an EMBL/GenBank/DDBJ whole genome shotgun (WGS) entry which is preliminary data.</text>
</comment>
<evidence type="ECO:0000256" key="3">
    <source>
        <dbReference type="ARBA" id="ARBA00022484"/>
    </source>
</evidence>
<feature type="domain" description="RDRP C-terminal head" evidence="11">
    <location>
        <begin position="1063"/>
        <end position="1208"/>
    </location>
</feature>
<feature type="region of interest" description="Disordered" evidence="9">
    <location>
        <begin position="1211"/>
        <end position="1511"/>
    </location>
</feature>
<dbReference type="Pfam" id="PF05183">
    <property type="entry name" value="RdRP"/>
    <property type="match status" value="1"/>
</dbReference>
<keyword evidence="4" id="KW-0808">Transferase</keyword>
<evidence type="ECO:0000313" key="13">
    <source>
        <dbReference type="Proteomes" id="UP000038010"/>
    </source>
</evidence>
<dbReference type="EC" id="2.7.7.48" evidence="2"/>
<dbReference type="PANTHER" id="PTHR23079:SF55">
    <property type="entry name" value="RNA-DIRECTED RNA POLYMERASE"/>
    <property type="match status" value="1"/>
</dbReference>
<gene>
    <name evidence="12" type="ORF">AB675_11680</name>
</gene>
<dbReference type="CDD" id="cd00590">
    <property type="entry name" value="RRM_SF"/>
    <property type="match status" value="1"/>
</dbReference>
<dbReference type="PANTHER" id="PTHR23079">
    <property type="entry name" value="RNA-DEPENDENT RNA POLYMERASE"/>
    <property type="match status" value="1"/>
</dbReference>
<evidence type="ECO:0000256" key="9">
    <source>
        <dbReference type="SAM" id="MobiDB-lite"/>
    </source>
</evidence>
<organism evidence="12 13">
    <name type="scientific">Cyphellophora attinorum</name>
    <dbReference type="NCBI Taxonomy" id="1664694"/>
    <lineage>
        <taxon>Eukaryota</taxon>
        <taxon>Fungi</taxon>
        <taxon>Dikarya</taxon>
        <taxon>Ascomycota</taxon>
        <taxon>Pezizomycotina</taxon>
        <taxon>Eurotiomycetes</taxon>
        <taxon>Chaetothyriomycetidae</taxon>
        <taxon>Chaetothyriales</taxon>
        <taxon>Cyphellophoraceae</taxon>
        <taxon>Cyphellophora</taxon>
    </lineage>
</organism>
<dbReference type="Pfam" id="PF26253">
    <property type="entry name" value="RdRP_head"/>
    <property type="match status" value="1"/>
</dbReference>
<comment type="catalytic activity">
    <reaction evidence="8">
        <text>RNA(n) + a ribonucleoside 5'-triphosphate = RNA(n+1) + diphosphate</text>
        <dbReference type="Rhea" id="RHEA:21248"/>
        <dbReference type="Rhea" id="RHEA-COMP:14527"/>
        <dbReference type="Rhea" id="RHEA-COMP:17342"/>
        <dbReference type="ChEBI" id="CHEBI:33019"/>
        <dbReference type="ChEBI" id="CHEBI:61557"/>
        <dbReference type="ChEBI" id="CHEBI:140395"/>
        <dbReference type="EC" id="2.7.7.48"/>
    </reaction>
</comment>
<dbReference type="InterPro" id="IPR007855">
    <property type="entry name" value="RDRP"/>
</dbReference>
<evidence type="ECO:0000256" key="6">
    <source>
        <dbReference type="ARBA" id="ARBA00022884"/>
    </source>
</evidence>
<evidence type="ECO:0000256" key="2">
    <source>
        <dbReference type="ARBA" id="ARBA00012494"/>
    </source>
</evidence>
<evidence type="ECO:0000256" key="4">
    <source>
        <dbReference type="ARBA" id="ARBA00022679"/>
    </source>
</evidence>
<feature type="compositionally biased region" description="Polar residues" evidence="9">
    <location>
        <begin position="1427"/>
        <end position="1436"/>
    </location>
</feature>
<evidence type="ECO:0000256" key="7">
    <source>
        <dbReference type="ARBA" id="ARBA00023158"/>
    </source>
</evidence>
<name>A0A0N1H2G1_9EURO</name>
<dbReference type="GO" id="GO:0003968">
    <property type="term" value="F:RNA-directed RNA polymerase activity"/>
    <property type="evidence" value="ECO:0007669"/>
    <property type="project" value="UniProtKB-KW"/>
</dbReference>
<dbReference type="InterPro" id="IPR057596">
    <property type="entry name" value="RDRP_core"/>
</dbReference>
<keyword evidence="7" id="KW-0943">RNA-mediated gene silencing</keyword>
<dbReference type="GO" id="GO:0003723">
    <property type="term" value="F:RNA binding"/>
    <property type="evidence" value="ECO:0007669"/>
    <property type="project" value="UniProtKB-KW"/>
</dbReference>
<dbReference type="InterPro" id="IPR035979">
    <property type="entry name" value="RBD_domain_sf"/>
</dbReference>
<evidence type="ECO:0000259" key="11">
    <source>
        <dbReference type="Pfam" id="PF26253"/>
    </source>
</evidence>
<sequence length="1523" mass="170982">MSYPRSSRRTPPPWSRGQHASGRQNDDWRSWDALKVIVHDLPNNTTTVLVHRLLKQYGNVSRILILEDRHGGHPTTAEVFFKPPPHTPLWVKPLDIRTSNNDTHQVRITLADSQRRKYTMPANDRGIEYPEEILLQGSALGFGVLGKSNEVLVKQVVSMNSESVPGSPPGSVHLTLNLRRREIFVNFPIRLDSTNGARTRLYRFPVAFDDKFKIWRLHDKNNNVQSYLIHLRNPPWFSRRLDTAVGSSHVPDAKKWNEDDLWTRQTDIVRHKNHFTDINQTSISLKKDLNRIDVARWRTFKFDIDESEVDGVRAKLFDEALKDHNIRVGTVTSDYNIREELSGGTAAYWEDIEFDGDGLDPLDDGCTLPFELRYQLEVCLANGRLSEYAIDKAFLRKLKSLNTTRAQQMLIHVDSIGEEIQDPMSIFDDIRFQRPVRNRRLPGHCYMSYNATITATAIKINTPTVDVSNRVVRKYMSCADRFLRVSIEDDEYRGQSKIYAGSNAKMNLVIDRVRRALTNGISIAGRHYEFLAYGNSQLRDRGAYFFASTPELTADMIRAEMGVFDNERIVAKRAARMGQCFSTTRPIRCSIPLITENDLTPDIEINGHNFTDGVGKISKLAATLVADNMDLPPGEDPPSCFQFRLGGCKGVLAIDPSLQRGEVRLRRSQFKFQSNSKELEIIRCSQFWQPFLNRQIIIVLSNLGVKDQVFQLMQQATIDSLNNAMKDDEAALQALRTNVDPNGATLSMYELVSSGFRRAQEPFVMSLMGLWRAWTLLGLKERARIPVKDGAFILGVVDETNTLRGHYDRKHAGQGPLIVDREQEIRQLPQIFLQIKDPITRVKKVVEGICILARNPSLHQGDIRVVQAVDVKALHHLVDVVVMPQNGDRDLPSMCSGGDLDGDDYLVTWDSALIPEVWNVTPHHYEPPAPKMAQGEITTRDIIDFYVDYIQNDSLGRIAHAHLGNADYFDDGIFSDQCQQLVQLHSVSVDYPKTGVPAKLPLQLEPTAWPHFMEKRGRWQYSRKILGQLYDAVEKLVAGFDLRARGVPKFDARVLNLDRPDRDVFNQVQAIKHEYDMAMRRIMAQHKIKTEFEIWSTFVMSHSKKSTDYKFHEEIGQISKSLKEEFRKELVDAAGGDSFSTLMPFAIAAYQFTAEQVTTALQQGESLNGSEVGKAGRDDEEQEPELPKVPFCSFPWLLQDVLCKIASSTPFEEAQPSAVSARKEGQKPATGDDSNEATNSRMQPAPRRDSMSHAHNAELRRPSDRSNHSSSDPDPFAKLDPLSRRNSHRTGSTSSSDRVKKGTSIKGENGVAKLSKMVPGTDQEAFDVEKGTPKAIHTPKRRASGTAGVIDLLGSPSSAEKRPVFKSDIFKSPLRAIKTPSSPADWKEYARNGSSTPYGKVTKESSLSADDPYSTPRPLKTDGLKPTSGNIYNTQDYGRKDVARDRPSSSGSEAYSSGQNSQHDESSGVSPVDGGFSLAAAFETVAASSTKRPSVASRPARLMGDPANMTDEEKAAILAEDFD</sequence>
<feature type="compositionally biased region" description="Low complexity" evidence="9">
    <location>
        <begin position="1448"/>
        <end position="1461"/>
    </location>
</feature>
<dbReference type="Proteomes" id="UP000038010">
    <property type="component" value="Unassembled WGS sequence"/>
</dbReference>
<comment type="similarity">
    <text evidence="1">Belongs to the RdRP family.</text>
</comment>
<dbReference type="OrthoDB" id="6513042at2759"/>
<dbReference type="RefSeq" id="XP_017995358.1">
    <property type="nucleotide sequence ID" value="XM_018140548.1"/>
</dbReference>
<keyword evidence="6" id="KW-0694">RNA-binding</keyword>
<keyword evidence="5" id="KW-0548">Nucleotidyltransferase</keyword>
<evidence type="ECO:0000256" key="1">
    <source>
        <dbReference type="ARBA" id="ARBA00005762"/>
    </source>
</evidence>
<keyword evidence="13" id="KW-1185">Reference proteome</keyword>
<dbReference type="STRING" id="1664694.A0A0N1H2G1"/>
<feature type="region of interest" description="Disordered" evidence="9">
    <location>
        <begin position="1"/>
        <end position="25"/>
    </location>
</feature>
<evidence type="ECO:0000256" key="5">
    <source>
        <dbReference type="ARBA" id="ARBA00022695"/>
    </source>
</evidence>
<protein>
    <recommendedName>
        <fullName evidence="2">RNA-directed RNA polymerase</fullName>
        <ecNumber evidence="2">2.7.7.48</ecNumber>
    </recommendedName>
</protein>
<feature type="compositionally biased region" description="Basic and acidic residues" evidence="9">
    <location>
        <begin position="1246"/>
        <end position="1267"/>
    </location>
</feature>
<dbReference type="InterPro" id="IPR058752">
    <property type="entry name" value="RDRP_C_head"/>
</dbReference>
<dbReference type="EMBL" id="LFJN01000040">
    <property type="protein sequence ID" value="KPI35395.1"/>
    <property type="molecule type" value="Genomic_DNA"/>
</dbReference>
<evidence type="ECO:0000256" key="8">
    <source>
        <dbReference type="ARBA" id="ARBA00048744"/>
    </source>
</evidence>
<reference evidence="12 13" key="1">
    <citation type="submission" date="2015-06" db="EMBL/GenBank/DDBJ databases">
        <title>Draft genome of the ant-associated black yeast Phialophora attae CBS 131958.</title>
        <authorList>
            <person name="Moreno L.F."/>
            <person name="Stielow B.J."/>
            <person name="de Hoog S."/>
            <person name="Vicente V.A."/>
            <person name="Weiss V.A."/>
            <person name="de Vries M."/>
            <person name="Cruz L.M."/>
            <person name="Souza E.M."/>
        </authorList>
    </citation>
    <scope>NUCLEOTIDE SEQUENCE [LARGE SCALE GENOMIC DNA]</scope>
    <source>
        <strain evidence="12 13">CBS 131958</strain>
    </source>
</reference>
<evidence type="ECO:0000313" key="12">
    <source>
        <dbReference type="EMBL" id="KPI35395.1"/>
    </source>
</evidence>
<evidence type="ECO:0000259" key="10">
    <source>
        <dbReference type="Pfam" id="PF05183"/>
    </source>
</evidence>
<feature type="region of interest" description="Disordered" evidence="9">
    <location>
        <begin position="1163"/>
        <end position="1187"/>
    </location>
</feature>
<dbReference type="GeneID" id="28732429"/>
<accession>A0A0N1H2G1</accession>
<feature type="compositionally biased region" description="Basic and acidic residues" evidence="9">
    <location>
        <begin position="1359"/>
        <end position="1369"/>
    </location>
</feature>
<proteinExistence type="inferred from homology"/>
<dbReference type="SUPFAM" id="SSF54928">
    <property type="entry name" value="RNA-binding domain, RBD"/>
    <property type="match status" value="1"/>
</dbReference>
<dbReference type="GO" id="GO:0031380">
    <property type="term" value="C:nuclear RNA-directed RNA polymerase complex"/>
    <property type="evidence" value="ECO:0007669"/>
    <property type="project" value="TreeGrafter"/>
</dbReference>
<keyword evidence="3 12" id="KW-0696">RNA-directed RNA polymerase</keyword>
<feature type="compositionally biased region" description="Basic and acidic residues" evidence="9">
    <location>
        <begin position="1437"/>
        <end position="1447"/>
    </location>
</feature>
<dbReference type="GO" id="GO:0030422">
    <property type="term" value="P:siRNA processing"/>
    <property type="evidence" value="ECO:0007669"/>
    <property type="project" value="TreeGrafter"/>
</dbReference>